<dbReference type="Gene3D" id="1.25.40.10">
    <property type="entry name" value="Tetratricopeptide repeat domain"/>
    <property type="match status" value="3"/>
</dbReference>
<evidence type="ECO:0000313" key="3">
    <source>
        <dbReference type="Proteomes" id="UP000618943"/>
    </source>
</evidence>
<dbReference type="Gene3D" id="1.10.10.10">
    <property type="entry name" value="Winged helix-like DNA-binding domain superfamily/Winged helix DNA-binding domain"/>
    <property type="match status" value="1"/>
</dbReference>
<evidence type="ECO:0000313" key="2">
    <source>
        <dbReference type="EMBL" id="MBK3495030.1"/>
    </source>
</evidence>
<dbReference type="Pfam" id="PF25873">
    <property type="entry name" value="WHD_MalT"/>
    <property type="match status" value="1"/>
</dbReference>
<dbReference type="Proteomes" id="UP000618943">
    <property type="component" value="Unassembled WGS sequence"/>
</dbReference>
<dbReference type="InterPro" id="IPR036388">
    <property type="entry name" value="WH-like_DNA-bd_sf"/>
</dbReference>
<dbReference type="RefSeq" id="WP_200748805.1">
    <property type="nucleotide sequence ID" value="NZ_JAEOAH010000008.1"/>
</dbReference>
<protein>
    <submittedName>
        <fullName evidence="2">Transcriptional regulator</fullName>
    </submittedName>
</protein>
<reference evidence="2 3" key="1">
    <citation type="submission" date="2020-12" db="EMBL/GenBank/DDBJ databases">
        <title>YIM B01967 draft genome.</title>
        <authorList>
            <person name="Yan X."/>
        </authorList>
    </citation>
    <scope>NUCLEOTIDE SEQUENCE [LARGE SCALE GENOMIC DNA]</scope>
    <source>
        <strain evidence="2 3">YIM B01967</strain>
    </source>
</reference>
<comment type="caution">
    <text evidence="2">The sequence shown here is derived from an EMBL/GenBank/DDBJ whole genome shotgun (WGS) entry which is preliminary data.</text>
</comment>
<accession>A0ABS1H6L1</accession>
<dbReference type="SUPFAM" id="SSF52540">
    <property type="entry name" value="P-loop containing nucleoside triphosphate hydrolases"/>
    <property type="match status" value="1"/>
</dbReference>
<dbReference type="PANTHER" id="PTHR35807:SF2">
    <property type="entry name" value="TRANSCRIPTIONAL ACTIVATOR DOMAIN"/>
    <property type="match status" value="1"/>
</dbReference>
<name>A0ABS1H6L1_9BACL</name>
<proteinExistence type="predicted"/>
<dbReference type="PANTHER" id="PTHR35807">
    <property type="entry name" value="TRANSCRIPTIONAL REGULATOR REDD-RELATED"/>
    <property type="match status" value="1"/>
</dbReference>
<organism evidence="2 3">
    <name type="scientific">Viridibacillus soli</name>
    <dbReference type="NCBI Taxonomy" id="2798301"/>
    <lineage>
        <taxon>Bacteria</taxon>
        <taxon>Bacillati</taxon>
        <taxon>Bacillota</taxon>
        <taxon>Bacilli</taxon>
        <taxon>Bacillales</taxon>
        <taxon>Caryophanaceae</taxon>
        <taxon>Viridibacillus</taxon>
    </lineage>
</organism>
<dbReference type="EMBL" id="JAEOAH010000008">
    <property type="protein sequence ID" value="MBK3495030.1"/>
    <property type="molecule type" value="Genomic_DNA"/>
</dbReference>
<dbReference type="SMART" id="SM00028">
    <property type="entry name" value="TPR"/>
    <property type="match status" value="6"/>
</dbReference>
<dbReference type="SUPFAM" id="SSF48452">
    <property type="entry name" value="TPR-like"/>
    <property type="match status" value="3"/>
</dbReference>
<dbReference type="InterPro" id="IPR051677">
    <property type="entry name" value="AfsR-DnrI-RedD_regulator"/>
</dbReference>
<keyword evidence="3" id="KW-1185">Reference proteome</keyword>
<evidence type="ECO:0000259" key="1">
    <source>
        <dbReference type="SMART" id="SM01043"/>
    </source>
</evidence>
<feature type="domain" description="Bacterial transcriptional activator" evidence="1">
    <location>
        <begin position="946"/>
        <end position="1063"/>
    </location>
</feature>
<dbReference type="InterPro" id="IPR005158">
    <property type="entry name" value="BTAD"/>
</dbReference>
<dbReference type="Gene3D" id="3.40.50.300">
    <property type="entry name" value="P-loop containing nucleotide triphosphate hydrolases"/>
    <property type="match status" value="1"/>
</dbReference>
<dbReference type="SMART" id="SM01043">
    <property type="entry name" value="BTAD"/>
    <property type="match status" value="1"/>
</dbReference>
<dbReference type="InterPro" id="IPR059106">
    <property type="entry name" value="WHD_MalT"/>
</dbReference>
<gene>
    <name evidence="2" type="ORF">JFL43_09190</name>
</gene>
<dbReference type="InterPro" id="IPR011990">
    <property type="entry name" value="TPR-like_helical_dom_sf"/>
</dbReference>
<dbReference type="InterPro" id="IPR027417">
    <property type="entry name" value="P-loop_NTPase"/>
</dbReference>
<dbReference type="InterPro" id="IPR019734">
    <property type="entry name" value="TPR_rpt"/>
</dbReference>
<dbReference type="Pfam" id="PF03704">
    <property type="entry name" value="BTAD"/>
    <property type="match status" value="1"/>
</dbReference>
<sequence length="1064" mass="125633">MEDNILLSKLIPPEPAIHYMRRAKVMKKLARSHQTKLTILHGGAGYGKSSALAQFLADQSNAFSWYQVTEDDDDVLPFLRHLFYSVRNVYPSFGETMNGWDQLPMFPKVEELNKLFTLFVNEFCKTREPFFVILDDYYLVDHIFHIHYIMEKLILHLPPNVHLIISSRTYPSWGCIRNLRLNHQLVECVEEDFVFSAEEIQVFFEDYFQHHVTEEQVDRILQTTEGWAIAILFLATQSIDLEKSMIKLQNLSTNDFFNYLSHEVLETLDDSEQDAIMKFSIFETFSYEIIETFYGETFAEQLKNLVNKHVFIQPLRGHTEFRYHVLFQQFLELKMMETDLDTYNAFHLKAAKYFTQQRNPVKSVYHAMKTKNEDLIASSLAYFANQFIEDGKFDWFIERIRELSESTMANHFHLYYYEGESQRYRAQYEKAKKAYEKCITFAEGYESYDYILKAKAGIAHIYLDTIQPSLAENYLQEALELAERAKLEGNHLQLIQKQYAENLVNLGKPYEAEKWVSDVGLSSEIVMRGNLDARILLRQGKLQEARSLLENRLDSYSHISDTYRETDVLYSFILILLGDYVKALESANKSILKKENEHAQYIRAVAHLRKGHTLLVLNPGDITEAEQCYKKTIEMMDRMDVKRAKAESYMGLAIVKSRQHQLGQALLNVELGLKETEKVHDHWVSALLYVSLSIIYVEHEQYVDAKDAITKAQSKFENSKDYFGLTIVSFWHAYIAYMQNDDVKFAANFELCMATIVEKKYDFFVKGQHIFGPQHNIVWWQLMHHWTTLQQSPAKTTRFYQLLEVDVDMPVPAHMYNIQLFGAMTVYRDGEVIVEKAWQREKAKELFIYLYLNRTRFVSKEEVINVLWPKATEETMTRDFKVAYNALLKVLEPNRLPRIESAYVVRKQSMYKLITQHCMNSDLDFFRQFISLGMQQKNPNLSNEWLLRGIQIYKGEFIADKRKSEWLQDIREELKCTYMEGIERLAQNYVRLKEFSKTVYWAEHLLKQDNTWEEGYRLIMNGYFQLQNRTQAVRWFEKCEQVLKDELNIEPMETTIQMYEMILK</sequence>